<accession>T1L3P1</accession>
<dbReference type="Proteomes" id="UP000015104">
    <property type="component" value="Unassembled WGS sequence"/>
</dbReference>
<protein>
    <submittedName>
        <fullName evidence="1">Uncharacterized protein</fullName>
    </submittedName>
</protein>
<keyword evidence="2" id="KW-1185">Reference proteome</keyword>
<evidence type="ECO:0000313" key="2">
    <source>
        <dbReference type="Proteomes" id="UP000015104"/>
    </source>
</evidence>
<organism evidence="1 2">
    <name type="scientific">Tetranychus urticae</name>
    <name type="common">Two-spotted spider mite</name>
    <dbReference type="NCBI Taxonomy" id="32264"/>
    <lineage>
        <taxon>Eukaryota</taxon>
        <taxon>Metazoa</taxon>
        <taxon>Ecdysozoa</taxon>
        <taxon>Arthropoda</taxon>
        <taxon>Chelicerata</taxon>
        <taxon>Arachnida</taxon>
        <taxon>Acari</taxon>
        <taxon>Acariformes</taxon>
        <taxon>Trombidiformes</taxon>
        <taxon>Prostigmata</taxon>
        <taxon>Eleutherengona</taxon>
        <taxon>Raphignathae</taxon>
        <taxon>Tetranychoidea</taxon>
        <taxon>Tetranychidae</taxon>
        <taxon>Tetranychus</taxon>
    </lineage>
</organism>
<sequence>MWPFKMNAEIPEGFVKPDNIIEPVSLIAS</sequence>
<evidence type="ECO:0000313" key="1">
    <source>
        <dbReference type="EnsemblMetazoa" id="tetur36g00610.1"/>
    </source>
</evidence>
<dbReference type="EnsemblMetazoa" id="tetur36g00610.1">
    <property type="protein sequence ID" value="tetur36g00610.1"/>
    <property type="gene ID" value="tetur36g00610"/>
</dbReference>
<dbReference type="EMBL" id="CAEY01001042">
    <property type="status" value="NOT_ANNOTATED_CDS"/>
    <property type="molecule type" value="Genomic_DNA"/>
</dbReference>
<proteinExistence type="predicted"/>
<reference evidence="2" key="1">
    <citation type="submission" date="2011-08" db="EMBL/GenBank/DDBJ databases">
        <authorList>
            <person name="Rombauts S."/>
        </authorList>
    </citation>
    <scope>NUCLEOTIDE SEQUENCE</scope>
    <source>
        <strain evidence="2">London</strain>
    </source>
</reference>
<reference evidence="1" key="2">
    <citation type="submission" date="2015-06" db="UniProtKB">
        <authorList>
            <consortium name="EnsemblMetazoa"/>
        </authorList>
    </citation>
    <scope>IDENTIFICATION</scope>
</reference>
<dbReference type="AlphaFoldDB" id="T1L3P1"/>
<name>T1L3P1_TETUR</name>
<dbReference type="HOGENOM" id="CLU_3411038_0_0_1"/>